<gene>
    <name evidence="1" type="ORF">KUCAC02_014123</name>
</gene>
<accession>A0ACB9WCX7</accession>
<name>A0ACB9WCX7_CHAAC</name>
<evidence type="ECO:0000313" key="2">
    <source>
        <dbReference type="Proteomes" id="UP001057452"/>
    </source>
</evidence>
<proteinExistence type="predicted"/>
<comment type="caution">
    <text evidence="1">The sequence shown here is derived from an EMBL/GenBank/DDBJ whole genome shotgun (WGS) entry which is preliminary data.</text>
</comment>
<sequence length="86" mass="9736">MSRDSAGRRRFQHLACCWGFSVSFCWVGIIGVCVYLAPLIHESDSNRFKEVSNSTGEQHKTQLRKCKLDEEHPESEGPVGQPDRSL</sequence>
<organism evidence="1 2">
    <name type="scientific">Chaenocephalus aceratus</name>
    <name type="common">Blackfin icefish</name>
    <name type="synonym">Chaenichthys aceratus</name>
    <dbReference type="NCBI Taxonomy" id="36190"/>
    <lineage>
        <taxon>Eukaryota</taxon>
        <taxon>Metazoa</taxon>
        <taxon>Chordata</taxon>
        <taxon>Craniata</taxon>
        <taxon>Vertebrata</taxon>
        <taxon>Euteleostomi</taxon>
        <taxon>Actinopterygii</taxon>
        <taxon>Neopterygii</taxon>
        <taxon>Teleostei</taxon>
        <taxon>Neoteleostei</taxon>
        <taxon>Acanthomorphata</taxon>
        <taxon>Eupercaria</taxon>
        <taxon>Perciformes</taxon>
        <taxon>Notothenioidei</taxon>
        <taxon>Channichthyidae</taxon>
        <taxon>Chaenocephalus</taxon>
    </lineage>
</organism>
<dbReference type="EMBL" id="CM043800">
    <property type="protein sequence ID" value="KAI4811206.1"/>
    <property type="molecule type" value="Genomic_DNA"/>
</dbReference>
<evidence type="ECO:0000313" key="1">
    <source>
        <dbReference type="EMBL" id="KAI4811206.1"/>
    </source>
</evidence>
<protein>
    <submittedName>
        <fullName evidence="1">Uncharacterized protein</fullName>
    </submittedName>
</protein>
<dbReference type="Proteomes" id="UP001057452">
    <property type="component" value="Chromosome 16"/>
</dbReference>
<keyword evidence="2" id="KW-1185">Reference proteome</keyword>
<reference evidence="1" key="1">
    <citation type="submission" date="2022-05" db="EMBL/GenBank/DDBJ databases">
        <title>Chromosome-level genome of Chaenocephalus aceratus.</title>
        <authorList>
            <person name="Park H."/>
        </authorList>
    </citation>
    <scope>NUCLEOTIDE SEQUENCE</scope>
    <source>
        <strain evidence="1">KU_202001</strain>
    </source>
</reference>